<dbReference type="GO" id="GO:0005730">
    <property type="term" value="C:nucleolus"/>
    <property type="evidence" value="ECO:0007669"/>
    <property type="project" value="InterPro"/>
</dbReference>
<proteinExistence type="predicted"/>
<evidence type="ECO:0000313" key="3">
    <source>
        <dbReference type="RefSeq" id="XP_030753412.1"/>
    </source>
</evidence>
<reference evidence="3 4" key="1">
    <citation type="submission" date="2025-04" db="UniProtKB">
        <authorList>
            <consortium name="RefSeq"/>
        </authorList>
    </citation>
    <scope>IDENTIFICATION</scope>
    <source>
        <tissue evidence="3 4">Gonads</tissue>
    </source>
</reference>
<gene>
    <name evidence="3 4 5" type="primary">LOC115880347</name>
</gene>
<name>A0A6J2XPH5_SITOR</name>
<dbReference type="Proteomes" id="UP000504635">
    <property type="component" value="Unplaced"/>
</dbReference>
<dbReference type="InterPro" id="IPR015943">
    <property type="entry name" value="WD40/YVTN_repeat-like_dom_sf"/>
</dbReference>
<dbReference type="GO" id="GO:0030687">
    <property type="term" value="C:preribosome, large subunit precursor"/>
    <property type="evidence" value="ECO:0007669"/>
    <property type="project" value="TreeGrafter"/>
</dbReference>
<dbReference type="Pfam" id="PF00400">
    <property type="entry name" value="WD40"/>
    <property type="match status" value="1"/>
</dbReference>
<dbReference type="InterPro" id="IPR001680">
    <property type="entry name" value="WD40_rpt"/>
</dbReference>
<dbReference type="RefSeq" id="XP_030753415.1">
    <property type="nucleotide sequence ID" value="XM_030897555.1"/>
</dbReference>
<dbReference type="SMART" id="SM00320">
    <property type="entry name" value="WD40"/>
    <property type="match status" value="2"/>
</dbReference>
<dbReference type="AlphaFoldDB" id="A0A6J2XPH5"/>
<evidence type="ECO:0000256" key="1">
    <source>
        <dbReference type="SAM" id="MobiDB-lite"/>
    </source>
</evidence>
<evidence type="ECO:0000313" key="4">
    <source>
        <dbReference type="RefSeq" id="XP_030753413.1"/>
    </source>
</evidence>
<dbReference type="GO" id="GO:0042273">
    <property type="term" value="P:ribosomal large subunit biogenesis"/>
    <property type="evidence" value="ECO:0007669"/>
    <property type="project" value="InterPro"/>
</dbReference>
<evidence type="ECO:0000313" key="2">
    <source>
        <dbReference type="Proteomes" id="UP000504635"/>
    </source>
</evidence>
<dbReference type="PANTHER" id="PTHR16038:SF4">
    <property type="entry name" value="WD REPEAT-CONTAINING PROTEIN 74"/>
    <property type="match status" value="1"/>
</dbReference>
<protein>
    <submittedName>
        <fullName evidence="3 4">WD repeat-containing protein 74</fullName>
    </submittedName>
</protein>
<evidence type="ECO:0000313" key="5">
    <source>
        <dbReference type="RefSeq" id="XP_030753415.1"/>
    </source>
</evidence>
<sequence length="384" mass="43917">MDITKNRFYVATTRGTLLSTGDKPKEIKAWNNDFASEVTAFSNGRNAEELLLGYQNGQASIFSINKCTFSSVGGLEGDGIVTGIGHMGKSIIVSKKDGIVNTWKKKKNDYFSINLDEKGTLDIMVCHPNRENVIGTGGEYNDFKLWDVNTQQSIFKAKSLGHDQLQLPIPTSVRGICYFPEEPYLSACCTKEGHVFLYDEKAQRKPVVKFEEKLASYTCISYSYRDRQIFVGTTKGYMQWLDLRTNKLLKTYTNYTGSVTSIVCDPVEPYVATTSLDRYLRVHHMETKELVFKLYMKQSLAKLIVKAVIKDEEDTERKKEDVVDEEYEDLFKNMEEVQSDKKIKKGKEKTFNIQEGNVETPPKKKRKSSERVEKKKKKIKAKNK</sequence>
<dbReference type="PANTHER" id="PTHR16038">
    <property type="entry name" value="NOP SEVEN ASSOCIATED PROTEIN 1"/>
    <property type="match status" value="1"/>
</dbReference>
<dbReference type="KEGG" id="soy:115880347"/>
<organism evidence="2 4">
    <name type="scientific">Sitophilus oryzae</name>
    <name type="common">Rice weevil</name>
    <name type="synonym">Curculio oryzae</name>
    <dbReference type="NCBI Taxonomy" id="7048"/>
    <lineage>
        <taxon>Eukaryota</taxon>
        <taxon>Metazoa</taxon>
        <taxon>Ecdysozoa</taxon>
        <taxon>Arthropoda</taxon>
        <taxon>Hexapoda</taxon>
        <taxon>Insecta</taxon>
        <taxon>Pterygota</taxon>
        <taxon>Neoptera</taxon>
        <taxon>Endopterygota</taxon>
        <taxon>Coleoptera</taxon>
        <taxon>Polyphaga</taxon>
        <taxon>Cucujiformia</taxon>
        <taxon>Curculionidae</taxon>
        <taxon>Dryophthorinae</taxon>
        <taxon>Sitophilus</taxon>
    </lineage>
</organism>
<dbReference type="GeneID" id="115880347"/>
<dbReference type="SUPFAM" id="SSF50978">
    <property type="entry name" value="WD40 repeat-like"/>
    <property type="match status" value="1"/>
</dbReference>
<dbReference type="OrthoDB" id="18388at2759"/>
<dbReference type="RefSeq" id="XP_030753412.1">
    <property type="nucleotide sequence ID" value="XM_030897552.1"/>
</dbReference>
<keyword evidence="2" id="KW-1185">Reference proteome</keyword>
<feature type="region of interest" description="Disordered" evidence="1">
    <location>
        <begin position="341"/>
        <end position="384"/>
    </location>
</feature>
<feature type="compositionally biased region" description="Basic residues" evidence="1">
    <location>
        <begin position="363"/>
        <end position="384"/>
    </location>
</feature>
<dbReference type="InterPro" id="IPR037379">
    <property type="entry name" value="WDR74/Nsa1"/>
</dbReference>
<accession>A0A6J2XPH5</accession>
<dbReference type="RefSeq" id="XP_030753413.1">
    <property type="nucleotide sequence ID" value="XM_030897553.1"/>
</dbReference>
<dbReference type="InterPro" id="IPR036322">
    <property type="entry name" value="WD40_repeat_dom_sf"/>
</dbReference>
<dbReference type="Gene3D" id="2.130.10.10">
    <property type="entry name" value="YVTN repeat-like/Quinoprotein amine dehydrogenase"/>
    <property type="match status" value="2"/>
</dbReference>